<dbReference type="InterPro" id="IPR011010">
    <property type="entry name" value="DNA_brk_join_enz"/>
</dbReference>
<keyword evidence="5" id="KW-1185">Reference proteome</keyword>
<evidence type="ECO:0000256" key="2">
    <source>
        <dbReference type="SAM" id="MobiDB-lite"/>
    </source>
</evidence>
<reference evidence="5" key="1">
    <citation type="submission" date="2017-07" db="EMBL/GenBank/DDBJ databases">
        <title>Comparative genome mining reveals phylogenetic distribution patterns of secondary metabolites in Amycolatopsis.</title>
        <authorList>
            <person name="Adamek M."/>
            <person name="Alanjary M."/>
            <person name="Sales-Ortells H."/>
            <person name="Goodfellow M."/>
            <person name="Bull A.T."/>
            <person name="Kalinowski J."/>
            <person name="Ziemert N."/>
        </authorList>
    </citation>
    <scope>NUCLEOTIDE SEQUENCE [LARGE SCALE GENOMIC DNA]</scope>
    <source>
        <strain evidence="5">H5</strain>
    </source>
</reference>
<dbReference type="EMBL" id="NMUL01000027">
    <property type="protein sequence ID" value="OXM64730.1"/>
    <property type="molecule type" value="Genomic_DNA"/>
</dbReference>
<comment type="caution">
    <text evidence="4">The sequence shown here is derived from an EMBL/GenBank/DDBJ whole genome shotgun (WGS) entry which is preliminary data.</text>
</comment>
<gene>
    <name evidence="4" type="ORF">CF165_26210</name>
</gene>
<dbReference type="GO" id="GO:0015074">
    <property type="term" value="P:DNA integration"/>
    <property type="evidence" value="ECO:0007669"/>
    <property type="project" value="InterPro"/>
</dbReference>
<accession>A0A229T160</accession>
<dbReference type="GO" id="GO:0003677">
    <property type="term" value="F:DNA binding"/>
    <property type="evidence" value="ECO:0007669"/>
    <property type="project" value="InterPro"/>
</dbReference>
<dbReference type="GO" id="GO:0006310">
    <property type="term" value="P:DNA recombination"/>
    <property type="evidence" value="ECO:0007669"/>
    <property type="project" value="UniProtKB-KW"/>
</dbReference>
<dbReference type="Proteomes" id="UP000215199">
    <property type="component" value="Unassembled WGS sequence"/>
</dbReference>
<sequence length="155" mass="16626">MQPGLTFHGLRHSHKTWLIAGGAPEIAQARRLGHHLDNRVIETYSHVAPEVEQRLLDDLERLWRTAAPLPPTPSPSAVEGGRWAPVVLATVGGTRRTSLGAAKTPGGYPCRGWGSAPVFAPPGAQHHAVSRSPKIEPAIQNPSDQPEEFAPAVPQ</sequence>
<evidence type="ECO:0000313" key="5">
    <source>
        <dbReference type="Proteomes" id="UP000215199"/>
    </source>
</evidence>
<evidence type="ECO:0000313" key="4">
    <source>
        <dbReference type="EMBL" id="OXM64730.1"/>
    </source>
</evidence>
<proteinExistence type="predicted"/>
<evidence type="ECO:0000259" key="3">
    <source>
        <dbReference type="PROSITE" id="PS51898"/>
    </source>
</evidence>
<name>A0A229T160_9PSEU</name>
<evidence type="ECO:0000256" key="1">
    <source>
        <dbReference type="ARBA" id="ARBA00023172"/>
    </source>
</evidence>
<organism evidence="4 5">
    <name type="scientific">Amycolatopsis vastitatis</name>
    <dbReference type="NCBI Taxonomy" id="1905142"/>
    <lineage>
        <taxon>Bacteria</taxon>
        <taxon>Bacillati</taxon>
        <taxon>Actinomycetota</taxon>
        <taxon>Actinomycetes</taxon>
        <taxon>Pseudonocardiales</taxon>
        <taxon>Pseudonocardiaceae</taxon>
        <taxon>Amycolatopsis</taxon>
    </lineage>
</organism>
<feature type="domain" description="Tyr recombinase" evidence="3">
    <location>
        <begin position="1"/>
        <end position="57"/>
    </location>
</feature>
<dbReference type="SUPFAM" id="SSF56349">
    <property type="entry name" value="DNA breaking-rejoining enzymes"/>
    <property type="match status" value="1"/>
</dbReference>
<dbReference type="Gene3D" id="1.10.443.10">
    <property type="entry name" value="Intergrase catalytic core"/>
    <property type="match status" value="1"/>
</dbReference>
<dbReference type="InterPro" id="IPR013762">
    <property type="entry name" value="Integrase-like_cat_sf"/>
</dbReference>
<dbReference type="PROSITE" id="PS51898">
    <property type="entry name" value="TYR_RECOMBINASE"/>
    <property type="match status" value="1"/>
</dbReference>
<dbReference type="AlphaFoldDB" id="A0A229T160"/>
<keyword evidence="1" id="KW-0233">DNA recombination</keyword>
<dbReference type="InterPro" id="IPR002104">
    <property type="entry name" value="Integrase_catalytic"/>
</dbReference>
<feature type="region of interest" description="Disordered" evidence="2">
    <location>
        <begin position="119"/>
        <end position="155"/>
    </location>
</feature>
<protein>
    <recommendedName>
        <fullName evidence="3">Tyr recombinase domain-containing protein</fullName>
    </recommendedName>
</protein>